<evidence type="ECO:0000256" key="1">
    <source>
        <dbReference type="SAM" id="MobiDB-lite"/>
    </source>
</evidence>
<keyword evidence="3" id="KW-1185">Reference proteome</keyword>
<feature type="region of interest" description="Disordered" evidence="1">
    <location>
        <begin position="440"/>
        <end position="464"/>
    </location>
</feature>
<evidence type="ECO:0000313" key="2">
    <source>
        <dbReference type="EMBL" id="MFI2319096.1"/>
    </source>
</evidence>
<reference evidence="2 3" key="1">
    <citation type="submission" date="2024-10" db="EMBL/GenBank/DDBJ databases">
        <title>The Natural Products Discovery Center: Release of the First 8490 Sequenced Strains for Exploring Actinobacteria Biosynthetic Diversity.</title>
        <authorList>
            <person name="Kalkreuter E."/>
            <person name="Kautsar S.A."/>
            <person name="Yang D."/>
            <person name="Bader C.D."/>
            <person name="Teijaro C.N."/>
            <person name="Fluegel L."/>
            <person name="Davis C.M."/>
            <person name="Simpson J.R."/>
            <person name="Lauterbach L."/>
            <person name="Steele A.D."/>
            <person name="Gui C."/>
            <person name="Meng S."/>
            <person name="Li G."/>
            <person name="Viehrig K."/>
            <person name="Ye F."/>
            <person name="Su P."/>
            <person name="Kiefer A.F."/>
            <person name="Nichols A."/>
            <person name="Cepeda A.J."/>
            <person name="Yan W."/>
            <person name="Fan B."/>
            <person name="Jiang Y."/>
            <person name="Adhikari A."/>
            <person name="Zheng C.-J."/>
            <person name="Schuster L."/>
            <person name="Cowan T.M."/>
            <person name="Smanski M.J."/>
            <person name="Chevrette M.G."/>
            <person name="De Carvalho L.P.S."/>
            <person name="Shen B."/>
        </authorList>
    </citation>
    <scope>NUCLEOTIDE SEQUENCE [LARGE SCALE GENOMIC DNA]</scope>
    <source>
        <strain evidence="2 3">NPDC019626</strain>
    </source>
</reference>
<evidence type="ECO:0000313" key="3">
    <source>
        <dbReference type="Proteomes" id="UP001611450"/>
    </source>
</evidence>
<accession>A0ABW7WAD2</accession>
<gene>
    <name evidence="2" type="ORF">ACH47G_01285</name>
</gene>
<protein>
    <submittedName>
        <fullName evidence="2">Uncharacterized protein</fullName>
    </submittedName>
</protein>
<dbReference type="EMBL" id="JBIRXV010000001">
    <property type="protein sequence ID" value="MFI2319096.1"/>
    <property type="molecule type" value="Genomic_DNA"/>
</dbReference>
<dbReference type="Proteomes" id="UP001611450">
    <property type="component" value="Unassembled WGS sequence"/>
</dbReference>
<sequence>MLTHIANGDDSRFSFWPRVREFAVPPSMVETATARRRVGDWAGACAAAGFDVDFDLRSVARSHGHERAARIRADLRHLAPDLLRWHMPRVAPDGLLRPGLTIALARYDAAQDRRGLPPVHLVVRTAPAWADAGQRISLALWDGTAGSSTALHPHPRPDRRFRLDLHRHLWDARRVDELGIRSGAERDADDRPMLDPELLAVVPRARRCAVDRWAAEAEILRQAEGRHGSTFVVRLGARQRLVLDLDSDGDGPPTVRIASGYPTGGVSALPVLPDAATWVLPDLDLIRAGAIAADRLHPLVASALVPGYSPTGAPRVTDRADQPRLVQCRGEQHRIGLVDGVLSALDHDQAEIRREELLVALTGTPLPCLRAIDEAHRHPDCLAGVRERLDHGDTAGALAIVGGLLGPDAILRDGALRDELETSAQRRIIHGLFKSGLSEPGIGRIPPIRRPRDRRAHPRQATSH</sequence>
<feature type="compositionally biased region" description="Basic residues" evidence="1">
    <location>
        <begin position="447"/>
        <end position="458"/>
    </location>
</feature>
<dbReference type="RefSeq" id="WP_396946035.1">
    <property type="nucleotide sequence ID" value="NZ_JBIRXV010000001.1"/>
</dbReference>
<proteinExistence type="predicted"/>
<comment type="caution">
    <text evidence="2">The sequence shown here is derived from an EMBL/GenBank/DDBJ whole genome shotgun (WGS) entry which is preliminary data.</text>
</comment>
<organism evidence="2 3">
    <name type="scientific">Nocardia beijingensis</name>
    <dbReference type="NCBI Taxonomy" id="95162"/>
    <lineage>
        <taxon>Bacteria</taxon>
        <taxon>Bacillati</taxon>
        <taxon>Actinomycetota</taxon>
        <taxon>Actinomycetes</taxon>
        <taxon>Mycobacteriales</taxon>
        <taxon>Nocardiaceae</taxon>
        <taxon>Nocardia</taxon>
    </lineage>
</organism>
<name>A0ABW7WAD2_9NOCA</name>